<comment type="caution">
    <text evidence="2">The sequence shown here is derived from an EMBL/GenBank/DDBJ whole genome shotgun (WGS) entry which is preliminary data.</text>
</comment>
<dbReference type="OrthoDB" id="6258785at2759"/>
<evidence type="ECO:0000313" key="3">
    <source>
        <dbReference type="Proteomes" id="UP000728185"/>
    </source>
</evidence>
<protein>
    <submittedName>
        <fullName evidence="2">Uncharacterized protein</fullName>
    </submittedName>
</protein>
<sequence length="326" mass="37766">MLLSSSTVLFTLRVVIVALVYPVVCLRKHCFNLEKELEYCARKHRVQIPTNPLAGYSFGYGSLNDTEYMCRSKWHILVFQCMRNRSEEMCHKTEEEKFRQLIWSISLETRKFERAAAYMCHEHNLRILNEHKTKCLARQEKMAEQCNVHRNDTIREVVAALQNQSSRLSTSSNEYYGLMRNTLSHYECKSLLAKLECLYAVLHNTCPPNAVRLVMNYFKETLPDGCTFNYESRLQKHIDQEIANQKLKERKAKEELFTFQQDMGRRSSRAGASIQLNRSSSVNPNGTVMSKAVANKNLSGQAACDRSMHPIVIVFVSIPILRQWII</sequence>
<organism evidence="2 3">
    <name type="scientific">Fasciolopsis buskii</name>
    <dbReference type="NCBI Taxonomy" id="27845"/>
    <lineage>
        <taxon>Eukaryota</taxon>
        <taxon>Metazoa</taxon>
        <taxon>Spiralia</taxon>
        <taxon>Lophotrochozoa</taxon>
        <taxon>Platyhelminthes</taxon>
        <taxon>Trematoda</taxon>
        <taxon>Digenea</taxon>
        <taxon>Plagiorchiida</taxon>
        <taxon>Echinostomata</taxon>
        <taxon>Echinostomatoidea</taxon>
        <taxon>Fasciolidae</taxon>
        <taxon>Fasciolopsis</taxon>
    </lineage>
</organism>
<reference evidence="2" key="1">
    <citation type="submission" date="2019-05" db="EMBL/GenBank/DDBJ databases">
        <title>Annotation for the trematode Fasciolopsis buski.</title>
        <authorList>
            <person name="Choi Y.-J."/>
        </authorList>
    </citation>
    <scope>NUCLEOTIDE SEQUENCE</scope>
    <source>
        <strain evidence="2">HT</strain>
        <tissue evidence="2">Whole worm</tissue>
    </source>
</reference>
<gene>
    <name evidence="2" type="ORF">FBUS_01330</name>
</gene>
<name>A0A8E0VH84_9TREM</name>
<evidence type="ECO:0000313" key="2">
    <source>
        <dbReference type="EMBL" id="KAA0187959.1"/>
    </source>
</evidence>
<accession>A0A8E0VH84</accession>
<keyword evidence="3" id="KW-1185">Reference proteome</keyword>
<feature type="chain" id="PRO_5034992406" evidence="1">
    <location>
        <begin position="26"/>
        <end position="326"/>
    </location>
</feature>
<proteinExistence type="predicted"/>
<dbReference type="Proteomes" id="UP000728185">
    <property type="component" value="Unassembled WGS sequence"/>
</dbReference>
<evidence type="ECO:0000256" key="1">
    <source>
        <dbReference type="SAM" id="SignalP"/>
    </source>
</evidence>
<keyword evidence="1" id="KW-0732">Signal</keyword>
<dbReference type="AlphaFoldDB" id="A0A8E0VH84"/>
<dbReference type="EMBL" id="LUCM01008745">
    <property type="protein sequence ID" value="KAA0187959.1"/>
    <property type="molecule type" value="Genomic_DNA"/>
</dbReference>
<feature type="signal peptide" evidence="1">
    <location>
        <begin position="1"/>
        <end position="25"/>
    </location>
</feature>